<dbReference type="InterPro" id="IPR013655">
    <property type="entry name" value="PAS_fold_3"/>
</dbReference>
<comment type="cofactor">
    <cofactor evidence="1">
        <name>Mg(2+)</name>
        <dbReference type="ChEBI" id="CHEBI:18420"/>
    </cofactor>
</comment>
<dbReference type="GO" id="GO:0052621">
    <property type="term" value="F:diguanylate cyclase activity"/>
    <property type="evidence" value="ECO:0007669"/>
    <property type="project" value="UniProtKB-EC"/>
</dbReference>
<feature type="domain" description="GGDEF" evidence="4">
    <location>
        <begin position="171"/>
        <end position="299"/>
    </location>
</feature>
<dbReference type="InterPro" id="IPR000160">
    <property type="entry name" value="GGDEF_dom"/>
</dbReference>
<evidence type="ECO:0000256" key="2">
    <source>
        <dbReference type="ARBA" id="ARBA00012528"/>
    </source>
</evidence>
<gene>
    <name evidence="5" type="ORF">SAMN04487957_11811</name>
</gene>
<dbReference type="GO" id="GO:0043709">
    <property type="term" value="P:cell adhesion involved in single-species biofilm formation"/>
    <property type="evidence" value="ECO:0007669"/>
    <property type="project" value="TreeGrafter"/>
</dbReference>
<dbReference type="SMART" id="SM00267">
    <property type="entry name" value="GGDEF"/>
    <property type="match status" value="1"/>
</dbReference>
<dbReference type="InterPro" id="IPR050469">
    <property type="entry name" value="Diguanylate_Cyclase"/>
</dbReference>
<dbReference type="Gene3D" id="3.30.450.20">
    <property type="entry name" value="PAS domain"/>
    <property type="match status" value="1"/>
</dbReference>
<dbReference type="RefSeq" id="WP_245678792.1">
    <property type="nucleotide sequence ID" value="NZ_FNIV01000018.1"/>
</dbReference>
<dbReference type="Proteomes" id="UP000199075">
    <property type="component" value="Unassembled WGS sequence"/>
</dbReference>
<protein>
    <recommendedName>
        <fullName evidence="2">diguanylate cyclase</fullName>
        <ecNumber evidence="2">2.7.7.65</ecNumber>
    </recommendedName>
</protein>
<evidence type="ECO:0000313" key="5">
    <source>
        <dbReference type="EMBL" id="SDO95423.1"/>
    </source>
</evidence>
<dbReference type="InterPro" id="IPR000014">
    <property type="entry name" value="PAS"/>
</dbReference>
<dbReference type="Pfam" id="PF08447">
    <property type="entry name" value="PAS_3"/>
    <property type="match status" value="1"/>
</dbReference>
<dbReference type="GO" id="GO:0005886">
    <property type="term" value="C:plasma membrane"/>
    <property type="evidence" value="ECO:0007669"/>
    <property type="project" value="TreeGrafter"/>
</dbReference>
<dbReference type="InterPro" id="IPR035965">
    <property type="entry name" value="PAS-like_dom_sf"/>
</dbReference>
<evidence type="ECO:0000256" key="1">
    <source>
        <dbReference type="ARBA" id="ARBA00001946"/>
    </source>
</evidence>
<dbReference type="SUPFAM" id="SSF55785">
    <property type="entry name" value="PYP-like sensor domain (PAS domain)"/>
    <property type="match status" value="1"/>
</dbReference>
<dbReference type="EMBL" id="FNIV01000018">
    <property type="protein sequence ID" value="SDO95423.1"/>
    <property type="molecule type" value="Genomic_DNA"/>
</dbReference>
<organism evidence="5 6">
    <name type="scientific">Halomonas shengliensis</name>
    <dbReference type="NCBI Taxonomy" id="419597"/>
    <lineage>
        <taxon>Bacteria</taxon>
        <taxon>Pseudomonadati</taxon>
        <taxon>Pseudomonadota</taxon>
        <taxon>Gammaproteobacteria</taxon>
        <taxon>Oceanospirillales</taxon>
        <taxon>Halomonadaceae</taxon>
        <taxon>Halomonas</taxon>
    </lineage>
</organism>
<name>A0A1H0NS03_9GAMM</name>
<dbReference type="EC" id="2.7.7.65" evidence="2"/>
<dbReference type="InterPro" id="IPR029787">
    <property type="entry name" value="Nucleotide_cyclase"/>
</dbReference>
<comment type="catalytic activity">
    <reaction evidence="3">
        <text>2 GTP = 3',3'-c-di-GMP + 2 diphosphate</text>
        <dbReference type="Rhea" id="RHEA:24898"/>
        <dbReference type="ChEBI" id="CHEBI:33019"/>
        <dbReference type="ChEBI" id="CHEBI:37565"/>
        <dbReference type="ChEBI" id="CHEBI:58805"/>
        <dbReference type="EC" id="2.7.7.65"/>
    </reaction>
</comment>
<dbReference type="NCBIfam" id="TIGR00254">
    <property type="entry name" value="GGDEF"/>
    <property type="match status" value="1"/>
</dbReference>
<dbReference type="Gene3D" id="3.30.70.270">
    <property type="match status" value="1"/>
</dbReference>
<dbReference type="PANTHER" id="PTHR45138">
    <property type="entry name" value="REGULATORY COMPONENTS OF SENSORY TRANSDUCTION SYSTEM"/>
    <property type="match status" value="1"/>
</dbReference>
<dbReference type="InterPro" id="IPR043128">
    <property type="entry name" value="Rev_trsase/Diguanyl_cyclase"/>
</dbReference>
<dbReference type="SUPFAM" id="SSF55073">
    <property type="entry name" value="Nucleotide cyclase"/>
    <property type="match status" value="1"/>
</dbReference>
<evidence type="ECO:0000259" key="4">
    <source>
        <dbReference type="PROSITE" id="PS50887"/>
    </source>
</evidence>
<dbReference type="CDD" id="cd00130">
    <property type="entry name" value="PAS"/>
    <property type="match status" value="1"/>
</dbReference>
<dbReference type="PANTHER" id="PTHR45138:SF9">
    <property type="entry name" value="DIGUANYLATE CYCLASE DGCM-RELATED"/>
    <property type="match status" value="1"/>
</dbReference>
<keyword evidence="6" id="KW-1185">Reference proteome</keyword>
<dbReference type="Pfam" id="PF00990">
    <property type="entry name" value="GGDEF"/>
    <property type="match status" value="1"/>
</dbReference>
<dbReference type="FunFam" id="3.30.70.270:FF:000001">
    <property type="entry name" value="Diguanylate cyclase domain protein"/>
    <property type="match status" value="1"/>
</dbReference>
<evidence type="ECO:0000313" key="6">
    <source>
        <dbReference type="Proteomes" id="UP000199075"/>
    </source>
</evidence>
<reference evidence="6" key="1">
    <citation type="submission" date="2016-10" db="EMBL/GenBank/DDBJ databases">
        <authorList>
            <person name="Varghese N."/>
            <person name="Submissions S."/>
        </authorList>
    </citation>
    <scope>NUCLEOTIDE SEQUENCE [LARGE SCALE GENOMIC DNA]</scope>
    <source>
        <strain evidence="6">CGMCC 1.6444</strain>
    </source>
</reference>
<dbReference type="STRING" id="419597.SAMN04487957_11811"/>
<sequence>MTSTTVMPGGRDADATAIDRLPGVVFQLHRSHDGRLHFPFLAGGGVRLIGIAPERLAEDARPALDRLVEEDYPRLMAALERSMRWKTPVSTRFRLPLKGRGVRWIALRAQPTPADDGVLWHGMLMDISEQVAEEARLRRLSDTDDLTGVANRRRLMARLEEAVSLSNRHATPLSLMILDIDHFKGINDTHGHLQGDEVLREVARLCQAMLREEDLVARMGGEEFALLLPLTPKRRALTLAQRLCGAIAGHDFGVERPITVSIGIAEHRIGEGARQLIARADHRLYAAKDDGRNRALADA</sequence>
<dbReference type="CDD" id="cd01949">
    <property type="entry name" value="GGDEF"/>
    <property type="match status" value="1"/>
</dbReference>
<accession>A0A1H0NS03</accession>
<evidence type="ECO:0000256" key="3">
    <source>
        <dbReference type="ARBA" id="ARBA00034247"/>
    </source>
</evidence>
<proteinExistence type="predicted"/>
<dbReference type="AlphaFoldDB" id="A0A1H0NS03"/>
<dbReference type="PROSITE" id="PS50887">
    <property type="entry name" value="GGDEF"/>
    <property type="match status" value="1"/>
</dbReference>
<dbReference type="GO" id="GO:1902201">
    <property type="term" value="P:negative regulation of bacterial-type flagellum-dependent cell motility"/>
    <property type="evidence" value="ECO:0007669"/>
    <property type="project" value="TreeGrafter"/>
</dbReference>